<protein>
    <recommendedName>
        <fullName evidence="1">PiggyBac transposable element-derived protein domain-containing protein</fullName>
    </recommendedName>
</protein>
<reference evidence="2" key="1">
    <citation type="submission" date="2022-03" db="EMBL/GenBank/DDBJ databases">
        <authorList>
            <person name="Tunstrom K."/>
        </authorList>
    </citation>
    <scope>NUCLEOTIDE SEQUENCE</scope>
</reference>
<dbReference type="AlphaFoldDB" id="A0AAU9UVM4"/>
<evidence type="ECO:0000313" key="2">
    <source>
        <dbReference type="EMBL" id="CAH2100880.1"/>
    </source>
</evidence>
<proteinExistence type="predicted"/>
<dbReference type="PANTHER" id="PTHR46599">
    <property type="entry name" value="PIGGYBAC TRANSPOSABLE ELEMENT-DERIVED PROTEIN 4"/>
    <property type="match status" value="1"/>
</dbReference>
<organism evidence="2 3">
    <name type="scientific">Euphydryas editha</name>
    <name type="common">Edith's checkerspot</name>
    <dbReference type="NCBI Taxonomy" id="104508"/>
    <lineage>
        <taxon>Eukaryota</taxon>
        <taxon>Metazoa</taxon>
        <taxon>Ecdysozoa</taxon>
        <taxon>Arthropoda</taxon>
        <taxon>Hexapoda</taxon>
        <taxon>Insecta</taxon>
        <taxon>Pterygota</taxon>
        <taxon>Neoptera</taxon>
        <taxon>Endopterygota</taxon>
        <taxon>Lepidoptera</taxon>
        <taxon>Glossata</taxon>
        <taxon>Ditrysia</taxon>
        <taxon>Papilionoidea</taxon>
        <taxon>Nymphalidae</taxon>
        <taxon>Nymphalinae</taxon>
        <taxon>Euphydryas</taxon>
    </lineage>
</organism>
<accession>A0AAU9UVM4</accession>
<feature type="domain" description="PiggyBac transposable element-derived protein" evidence="1">
    <location>
        <begin position="4"/>
        <end position="129"/>
    </location>
</feature>
<dbReference type="PANTHER" id="PTHR46599:SF3">
    <property type="entry name" value="PIGGYBAC TRANSPOSABLE ELEMENT-DERIVED PROTEIN 4"/>
    <property type="match status" value="1"/>
</dbReference>
<evidence type="ECO:0000313" key="3">
    <source>
        <dbReference type="Proteomes" id="UP001153954"/>
    </source>
</evidence>
<gene>
    <name evidence="2" type="ORF">EEDITHA_LOCUS15692</name>
</gene>
<keyword evidence="3" id="KW-1185">Reference proteome</keyword>
<dbReference type="Proteomes" id="UP001153954">
    <property type="component" value="Unassembled WGS sequence"/>
</dbReference>
<dbReference type="InterPro" id="IPR029526">
    <property type="entry name" value="PGBD"/>
</dbReference>
<dbReference type="EMBL" id="CAKOGL010000023">
    <property type="protein sequence ID" value="CAH2100880.1"/>
    <property type="molecule type" value="Genomic_DNA"/>
</dbReference>
<dbReference type="Pfam" id="PF13843">
    <property type="entry name" value="DDE_Tnp_1_7"/>
    <property type="match status" value="1"/>
</dbReference>
<evidence type="ECO:0000259" key="1">
    <source>
        <dbReference type="Pfam" id="PF13843"/>
    </source>
</evidence>
<name>A0AAU9UVM4_EUPED</name>
<comment type="caution">
    <text evidence="2">The sequence shown here is derived from an EMBL/GenBank/DDBJ whole genome shotgun (WGS) entry which is preliminary data.</text>
</comment>
<sequence length="154" mass="17912">MTPGYTTKVEVYREKTLDLQDNTPTNIVLDLARNYFGKGHTIFVYIWYTSLNLAEKLIQQDTHLVGPLRKNWKNLPQDFMTMNLKPGVLSAKENENGITVMKWKCKQENFVAIVIKQKFSCMEEMGPKTKQKRFLGFCNICLGNPHLCRKCFDK</sequence>